<dbReference type="SUPFAM" id="SSF56112">
    <property type="entry name" value="Protein kinase-like (PK-like)"/>
    <property type="match status" value="1"/>
</dbReference>
<dbReference type="RefSeq" id="WP_188836397.1">
    <property type="nucleotide sequence ID" value="NZ_BMHI01000002.1"/>
</dbReference>
<evidence type="ECO:0000256" key="1">
    <source>
        <dbReference type="PIRNR" id="PIRNR006221"/>
    </source>
</evidence>
<dbReference type="Gene3D" id="3.30.200.20">
    <property type="entry name" value="Phosphorylase Kinase, domain 1"/>
    <property type="match status" value="1"/>
</dbReference>
<accession>A0A916T131</accession>
<evidence type="ECO:0000313" key="3">
    <source>
        <dbReference type="Proteomes" id="UP000636793"/>
    </source>
</evidence>
<dbReference type="PANTHER" id="PTHR12149">
    <property type="entry name" value="FRUCTOSAMINE 3 KINASE-RELATED PROTEIN"/>
    <property type="match status" value="1"/>
</dbReference>
<dbReference type="Gene3D" id="1.10.510.10">
    <property type="entry name" value="Transferase(Phosphotransferase) domain 1"/>
    <property type="match status" value="1"/>
</dbReference>
<reference evidence="2" key="1">
    <citation type="journal article" date="2014" name="Int. J. Syst. Evol. Microbiol.">
        <title>Complete genome sequence of Corynebacterium casei LMG S-19264T (=DSM 44701T), isolated from a smear-ripened cheese.</title>
        <authorList>
            <consortium name="US DOE Joint Genome Institute (JGI-PGF)"/>
            <person name="Walter F."/>
            <person name="Albersmeier A."/>
            <person name="Kalinowski J."/>
            <person name="Ruckert C."/>
        </authorList>
    </citation>
    <scope>NUCLEOTIDE SEQUENCE</scope>
    <source>
        <strain evidence="2">CGMCC 1.15085</strain>
    </source>
</reference>
<sequence>MTFVKHAASERAASWEAAGLEWLRAAGGTSVVEVTSVESNSLVLQQLSSTSPSTAAAEDFGRSLAATHSAGASAYGVGPDGWQGDGYQGPADDLLPLPLRPYDSWGAMYADLRVVPLLERATALRSEAEQLLRRLRGGDFDGSCAAPARLHGDLWSGNVVWTADGAALIDPAAHGGHPESDLAALALFGAPHLERIVASYEEVAPLGDGWRERVPLMQLHLVLLHAVLFGGGYVEQTRRILHRYR</sequence>
<organism evidence="2 3">
    <name type="scientific">Flexivirga endophytica</name>
    <dbReference type="NCBI Taxonomy" id="1849103"/>
    <lineage>
        <taxon>Bacteria</taxon>
        <taxon>Bacillati</taxon>
        <taxon>Actinomycetota</taxon>
        <taxon>Actinomycetes</taxon>
        <taxon>Micrococcales</taxon>
        <taxon>Dermacoccaceae</taxon>
        <taxon>Flexivirga</taxon>
    </lineage>
</organism>
<keyword evidence="3" id="KW-1185">Reference proteome</keyword>
<dbReference type="Gene3D" id="1.20.1270.240">
    <property type="match status" value="1"/>
</dbReference>
<comment type="caution">
    <text evidence="2">The sequence shown here is derived from an EMBL/GenBank/DDBJ whole genome shotgun (WGS) entry which is preliminary data.</text>
</comment>
<reference evidence="2" key="2">
    <citation type="submission" date="2020-09" db="EMBL/GenBank/DDBJ databases">
        <authorList>
            <person name="Sun Q."/>
            <person name="Zhou Y."/>
        </authorList>
    </citation>
    <scope>NUCLEOTIDE SEQUENCE</scope>
    <source>
        <strain evidence="2">CGMCC 1.15085</strain>
    </source>
</reference>
<name>A0A916T131_9MICO</name>
<evidence type="ECO:0000313" key="2">
    <source>
        <dbReference type="EMBL" id="GGB26357.1"/>
    </source>
</evidence>
<dbReference type="PIRSF" id="PIRSF006221">
    <property type="entry name" value="Ketosamine-3-kinase"/>
    <property type="match status" value="1"/>
</dbReference>
<dbReference type="Proteomes" id="UP000636793">
    <property type="component" value="Unassembled WGS sequence"/>
</dbReference>
<dbReference type="GO" id="GO:0016301">
    <property type="term" value="F:kinase activity"/>
    <property type="evidence" value="ECO:0007669"/>
    <property type="project" value="UniProtKB-UniRule"/>
</dbReference>
<keyword evidence="1 2" id="KW-0418">Kinase</keyword>
<keyword evidence="1" id="KW-0808">Transferase</keyword>
<comment type="similarity">
    <text evidence="1">Belongs to the fructosamine kinase family.</text>
</comment>
<dbReference type="Pfam" id="PF03881">
    <property type="entry name" value="Fructosamin_kin"/>
    <property type="match status" value="1"/>
</dbReference>
<proteinExistence type="inferred from homology"/>
<gene>
    <name evidence="2" type="ORF">GCM10011492_15720</name>
</gene>
<dbReference type="InterPro" id="IPR016477">
    <property type="entry name" value="Fructo-/Ketosamine-3-kinase"/>
</dbReference>
<protein>
    <submittedName>
        <fullName evidence="2">Fructosamine kinase</fullName>
    </submittedName>
</protein>
<dbReference type="InterPro" id="IPR011009">
    <property type="entry name" value="Kinase-like_dom_sf"/>
</dbReference>
<dbReference type="AlphaFoldDB" id="A0A916T131"/>
<dbReference type="EMBL" id="BMHI01000002">
    <property type="protein sequence ID" value="GGB26357.1"/>
    <property type="molecule type" value="Genomic_DNA"/>
</dbReference>
<dbReference type="PANTHER" id="PTHR12149:SF8">
    <property type="entry name" value="PROTEIN-RIBULOSAMINE 3-KINASE"/>
    <property type="match status" value="1"/>
</dbReference>